<dbReference type="Gene3D" id="1.10.10.10">
    <property type="entry name" value="Winged helix-like DNA-binding domain superfamily/Winged helix DNA-binding domain"/>
    <property type="match status" value="1"/>
</dbReference>
<feature type="compositionally biased region" description="Low complexity" evidence="10">
    <location>
        <begin position="771"/>
        <end position="788"/>
    </location>
</feature>
<dbReference type="OrthoDB" id="691130at2759"/>
<dbReference type="Proteomes" id="UP000694843">
    <property type="component" value="Unplaced"/>
</dbReference>
<evidence type="ECO:0000256" key="2">
    <source>
        <dbReference type="ARBA" id="ARBA00022794"/>
    </source>
</evidence>
<dbReference type="AlphaFoldDB" id="A0A8B7NGU9"/>
<evidence type="ECO:0000259" key="11">
    <source>
        <dbReference type="PROSITE" id="PS50039"/>
    </source>
</evidence>
<evidence type="ECO:0000256" key="7">
    <source>
        <dbReference type="ARBA" id="ARBA00023242"/>
    </source>
</evidence>
<dbReference type="InterPro" id="IPR036388">
    <property type="entry name" value="WH-like_DNA-bd_sf"/>
</dbReference>
<dbReference type="Pfam" id="PF00250">
    <property type="entry name" value="Forkhead"/>
    <property type="match status" value="1"/>
</dbReference>
<evidence type="ECO:0000256" key="4">
    <source>
        <dbReference type="ARBA" id="ARBA00023125"/>
    </source>
</evidence>
<dbReference type="PRINTS" id="PR00053">
    <property type="entry name" value="FORKHEAD"/>
</dbReference>
<dbReference type="FunFam" id="1.10.10.10:FF:000030">
    <property type="entry name" value="Forkhead box protein K2"/>
    <property type="match status" value="1"/>
</dbReference>
<organism evidence="12 13">
    <name type="scientific">Hyalella azteca</name>
    <name type="common">Amphipod</name>
    <dbReference type="NCBI Taxonomy" id="294128"/>
    <lineage>
        <taxon>Eukaryota</taxon>
        <taxon>Metazoa</taxon>
        <taxon>Ecdysozoa</taxon>
        <taxon>Arthropoda</taxon>
        <taxon>Crustacea</taxon>
        <taxon>Multicrustacea</taxon>
        <taxon>Malacostraca</taxon>
        <taxon>Eumalacostraca</taxon>
        <taxon>Peracarida</taxon>
        <taxon>Amphipoda</taxon>
        <taxon>Senticaudata</taxon>
        <taxon>Talitrida</taxon>
        <taxon>Talitroidea</taxon>
        <taxon>Hyalellidae</taxon>
        <taxon>Hyalella</taxon>
    </lineage>
</organism>
<name>A0A8B7NGU9_HYAAZ</name>
<keyword evidence="12" id="KW-1185">Reference proteome</keyword>
<gene>
    <name evidence="13" type="primary">LOC108669924</name>
</gene>
<dbReference type="GO" id="GO:0005634">
    <property type="term" value="C:nucleus"/>
    <property type="evidence" value="ECO:0007669"/>
    <property type="project" value="UniProtKB-SubCell"/>
</dbReference>
<feature type="compositionally biased region" description="Polar residues" evidence="10">
    <location>
        <begin position="367"/>
        <end position="390"/>
    </location>
</feature>
<dbReference type="InterPro" id="IPR030456">
    <property type="entry name" value="TF_fork_head_CS_2"/>
</dbReference>
<feature type="domain" description="Fork-head" evidence="11">
    <location>
        <begin position="496"/>
        <end position="589"/>
    </location>
</feature>
<dbReference type="PROSITE" id="PS00658">
    <property type="entry name" value="FORK_HEAD_2"/>
    <property type="match status" value="1"/>
</dbReference>
<dbReference type="GO" id="GO:0030030">
    <property type="term" value="P:cell projection organization"/>
    <property type="evidence" value="ECO:0007669"/>
    <property type="project" value="UniProtKB-KW"/>
</dbReference>
<keyword evidence="2" id="KW-0970">Cilium biogenesis/degradation</keyword>
<dbReference type="InterPro" id="IPR047513">
    <property type="entry name" value="FOXJ1"/>
</dbReference>
<feature type="region of interest" description="Disordered" evidence="10">
    <location>
        <begin position="284"/>
        <end position="319"/>
    </location>
</feature>
<dbReference type="InterPro" id="IPR036390">
    <property type="entry name" value="WH_DNA-bd_sf"/>
</dbReference>
<keyword evidence="7 9" id="KW-0539">Nucleus</keyword>
<dbReference type="GO" id="GO:0000981">
    <property type="term" value="F:DNA-binding transcription factor activity, RNA polymerase II-specific"/>
    <property type="evidence" value="ECO:0007669"/>
    <property type="project" value="TreeGrafter"/>
</dbReference>
<keyword evidence="6" id="KW-0804">Transcription</keyword>
<comment type="similarity">
    <text evidence="8">Belongs to the FOXJ1 family.</text>
</comment>
<feature type="compositionally biased region" description="Polar residues" evidence="10">
    <location>
        <begin position="284"/>
        <end position="298"/>
    </location>
</feature>
<evidence type="ECO:0000256" key="3">
    <source>
        <dbReference type="ARBA" id="ARBA00023015"/>
    </source>
</evidence>
<dbReference type="InterPro" id="IPR001766">
    <property type="entry name" value="Fork_head_dom"/>
</dbReference>
<evidence type="ECO:0000313" key="12">
    <source>
        <dbReference type="Proteomes" id="UP000694843"/>
    </source>
</evidence>
<dbReference type="GeneID" id="108669924"/>
<dbReference type="InterPro" id="IPR047512">
    <property type="entry name" value="FH_FOXJ1"/>
</dbReference>
<feature type="DNA-binding region" description="Fork-head" evidence="9">
    <location>
        <begin position="496"/>
        <end position="589"/>
    </location>
</feature>
<keyword evidence="4 9" id="KW-0238">DNA-binding</keyword>
<evidence type="ECO:0000256" key="1">
    <source>
        <dbReference type="ARBA" id="ARBA00004123"/>
    </source>
</evidence>
<accession>A0A8B7NGU9</accession>
<evidence type="ECO:0000313" key="13">
    <source>
        <dbReference type="RefSeq" id="XP_018012855.2"/>
    </source>
</evidence>
<keyword evidence="3" id="KW-0805">Transcription regulation</keyword>
<feature type="region of interest" description="Disordered" evidence="10">
    <location>
        <begin position="581"/>
        <end position="606"/>
    </location>
</feature>
<dbReference type="KEGG" id="hazt:108669924"/>
<dbReference type="SMART" id="SM00339">
    <property type="entry name" value="FH"/>
    <property type="match status" value="1"/>
</dbReference>
<evidence type="ECO:0000256" key="10">
    <source>
        <dbReference type="SAM" id="MobiDB-lite"/>
    </source>
</evidence>
<evidence type="ECO:0000256" key="5">
    <source>
        <dbReference type="ARBA" id="ARBA00023159"/>
    </source>
</evidence>
<comment type="subcellular location">
    <subcellularLocation>
        <location evidence="1 9">Nucleus</location>
    </subcellularLocation>
</comment>
<feature type="compositionally biased region" description="Pro residues" evidence="10">
    <location>
        <begin position="447"/>
        <end position="456"/>
    </location>
</feature>
<dbReference type="RefSeq" id="XP_018012855.2">
    <property type="nucleotide sequence ID" value="XM_018157366.2"/>
</dbReference>
<evidence type="ECO:0000256" key="6">
    <source>
        <dbReference type="ARBA" id="ARBA00023163"/>
    </source>
</evidence>
<dbReference type="PANTHER" id="PTHR46805:SF1">
    <property type="entry name" value="FORKHEAD BOX PROTEIN J1"/>
    <property type="match status" value="1"/>
</dbReference>
<dbReference type="GO" id="GO:0000978">
    <property type="term" value="F:RNA polymerase II cis-regulatory region sequence-specific DNA binding"/>
    <property type="evidence" value="ECO:0007669"/>
    <property type="project" value="TreeGrafter"/>
</dbReference>
<keyword evidence="5" id="KW-0010">Activator</keyword>
<reference evidence="13" key="1">
    <citation type="submission" date="2025-08" db="UniProtKB">
        <authorList>
            <consortium name="RefSeq"/>
        </authorList>
    </citation>
    <scope>IDENTIFICATION</scope>
    <source>
        <tissue evidence="13">Whole organism</tissue>
    </source>
</reference>
<evidence type="ECO:0000256" key="9">
    <source>
        <dbReference type="PROSITE-ProRule" id="PRU00089"/>
    </source>
</evidence>
<sequence>MYDEKHLPDCRTIIIQRRRHFNPKINPNKSPTPSVVSNKNKSLCRRGKIQLKNTPLKRQDPATSPVVKIKAVKSDSGPRPGVKKLECSGMGRRNGVLIDKLQLMETQGETNGDLLSSRGRVTRSSDAVNNVRFGKTFQNTEHSVNVTHAMKRYTLPVRSTTIITKTFSPSNITQSKSGIITLKPGKPNYTTTPLGISGSAKNSVVTAVSKRNTIKASGTTKNPIVTCNQDENESLDTRILEISPLLSNIDDEAMDECPTVELIKNEHEHDDFGRFCDSTSTRPGVRAVQNNSPTCTRSTAKRSIESVSETSEYEHQAKRTASSSGIAIKCVAVSSKSKWTPATSSPSHRTLASSAVPATNDISVANYPQSKPLKTSSCNFKPSLQMGQDSKPTKEIKVANFTNQNSEKAQRTPPASPAAKSMAHNDDLTSLSWLHSLDMVGMVPHLSTPPTPPASPPLGSSNASSKDAKRKVKQNEVVEEVQRADPIDYAKDGSVKPPFSYASLICMAMKENANKMTLSAIYEWIRKHYVYYKTADPSWQNSIRHNLSLNKSFLKVPRSKDEPGKGGFWCLDPVFSESLSDGTFKKRRPNKPTSPPITKNKKNNSQIQKQVVNVTTTHGSGGVVQPQPQYALASRDGFATSCQTTLDALGPLDGSKVIIHHPMPYLPPPPPAADESNNDGAYYHDEVISERTLTLEEVTNDTLRDDFAWRLLLDDNQQEGWAMSRTQELVTDLTHSGDPSTYLTTPTSTDLAPSPSNYMTQQSSDSSMGQPTTYLTPSTSSYLPSSSSDEMGATNLSYSLSTSGSPDGHSNSLGLLSGSLTTDYGHFSSGGHTSQQYQQLPSIESIHQRSSHNQILFHSLDMSPSSTKLGEEFFATPEYSEASNDGGDEFSSLDLSQEMPQALQPVTTSSTHSTWHSQYQGEDVNSSSSVINFLDQIQSETPEGKVFSPSQHQQPLHLHSQAIGDDNLLSPGSTEDQKFMSLPSMSSFRVTEGPLLGLTPLEPVATSVIVQDAHAHCWGDDYPWDESKTLSMLDANFDFENLIGLDA</sequence>
<dbReference type="SUPFAM" id="SSF46785">
    <property type="entry name" value="Winged helix' DNA-binding domain"/>
    <property type="match status" value="1"/>
</dbReference>
<protein>
    <submittedName>
        <fullName evidence="13">Uncharacterized protein LOC108669924</fullName>
    </submittedName>
</protein>
<evidence type="ECO:0000256" key="8">
    <source>
        <dbReference type="ARBA" id="ARBA00034770"/>
    </source>
</evidence>
<dbReference type="PROSITE" id="PS50039">
    <property type="entry name" value="FORK_HEAD_3"/>
    <property type="match status" value="1"/>
</dbReference>
<feature type="compositionally biased region" description="Polar residues" evidence="10">
    <location>
        <begin position="733"/>
        <end position="770"/>
    </location>
</feature>
<feature type="region of interest" description="Disordered" evidence="10">
    <location>
        <begin position="444"/>
        <end position="476"/>
    </location>
</feature>
<feature type="region of interest" description="Disordered" evidence="10">
    <location>
        <begin position="733"/>
        <end position="790"/>
    </location>
</feature>
<dbReference type="PANTHER" id="PTHR46805">
    <property type="entry name" value="FORKHEAD BOX PROTEIN J1"/>
    <property type="match status" value="1"/>
</dbReference>
<feature type="region of interest" description="Disordered" evidence="10">
    <location>
        <begin position="367"/>
        <end position="424"/>
    </location>
</feature>
<dbReference type="InterPro" id="IPR018122">
    <property type="entry name" value="TF_fork_head_CS_1"/>
</dbReference>
<dbReference type="PROSITE" id="PS00657">
    <property type="entry name" value="FORK_HEAD_1"/>
    <property type="match status" value="1"/>
</dbReference>
<dbReference type="CDD" id="cd20023">
    <property type="entry name" value="FH_FOXJ1"/>
    <property type="match status" value="1"/>
</dbReference>
<proteinExistence type="inferred from homology"/>